<reference evidence="4 5" key="1">
    <citation type="submission" date="2016-11" db="EMBL/GenBank/DDBJ databases">
        <authorList>
            <person name="Jaros S."/>
            <person name="Januszkiewicz K."/>
            <person name="Wedrychowicz H."/>
        </authorList>
    </citation>
    <scope>NUCLEOTIDE SEQUENCE [LARGE SCALE GENOMIC DNA]</scope>
    <source>
        <strain evidence="4 5">CGMCC 1.10681</strain>
    </source>
</reference>
<keyword evidence="5" id="KW-1185">Reference proteome</keyword>
<evidence type="ECO:0000256" key="3">
    <source>
        <dbReference type="SAM" id="SignalP"/>
    </source>
</evidence>
<feature type="region of interest" description="Disordered" evidence="2">
    <location>
        <begin position="26"/>
        <end position="68"/>
    </location>
</feature>
<feature type="coiled-coil region" evidence="1">
    <location>
        <begin position="99"/>
        <end position="133"/>
    </location>
</feature>
<dbReference type="RefSeq" id="WP_073202283.1">
    <property type="nucleotide sequence ID" value="NZ_FRCZ01000005.1"/>
</dbReference>
<proteinExistence type="predicted"/>
<dbReference type="EMBL" id="FRCZ01000005">
    <property type="protein sequence ID" value="SHN22895.1"/>
    <property type="molecule type" value="Genomic_DNA"/>
</dbReference>
<dbReference type="SUPFAM" id="SSF109998">
    <property type="entry name" value="Triger factor/SurA peptide-binding domain-like"/>
    <property type="match status" value="1"/>
</dbReference>
<evidence type="ECO:0000256" key="2">
    <source>
        <dbReference type="SAM" id="MobiDB-lite"/>
    </source>
</evidence>
<dbReference type="Pfam" id="PF13624">
    <property type="entry name" value="SurA_N_3"/>
    <property type="match status" value="1"/>
</dbReference>
<dbReference type="Proteomes" id="UP000184184">
    <property type="component" value="Unassembled WGS sequence"/>
</dbReference>
<evidence type="ECO:0000313" key="4">
    <source>
        <dbReference type="EMBL" id="SHN22895.1"/>
    </source>
</evidence>
<keyword evidence="1" id="KW-0175">Coiled coil</keyword>
<dbReference type="Gene3D" id="1.10.8.1040">
    <property type="match status" value="1"/>
</dbReference>
<feature type="chain" id="PRO_5038333576" evidence="3">
    <location>
        <begin position="20"/>
        <end position="256"/>
    </location>
</feature>
<dbReference type="InterPro" id="IPR050245">
    <property type="entry name" value="PrsA_foldase"/>
</dbReference>
<dbReference type="Gene3D" id="6.10.140.970">
    <property type="match status" value="1"/>
</dbReference>
<gene>
    <name evidence="4" type="ORF">SAMN05216179_2610</name>
</gene>
<dbReference type="PANTHER" id="PTHR47245">
    <property type="entry name" value="PEPTIDYLPROLYL ISOMERASE"/>
    <property type="match status" value="1"/>
</dbReference>
<keyword evidence="3" id="KW-0732">Signal</keyword>
<name>A0A1M7PYT6_9BACI</name>
<dbReference type="PROSITE" id="PS51257">
    <property type="entry name" value="PROKAR_LIPOPROTEIN"/>
    <property type="match status" value="1"/>
</dbReference>
<evidence type="ECO:0000256" key="1">
    <source>
        <dbReference type="SAM" id="Coils"/>
    </source>
</evidence>
<dbReference type="STRING" id="1027249.SAMN05216179_2610"/>
<dbReference type="PANTHER" id="PTHR47245:SF2">
    <property type="entry name" value="PEPTIDYL-PROLYL CIS-TRANS ISOMERASE HP_0175-RELATED"/>
    <property type="match status" value="1"/>
</dbReference>
<evidence type="ECO:0000313" key="5">
    <source>
        <dbReference type="Proteomes" id="UP000184184"/>
    </source>
</evidence>
<feature type="signal peptide" evidence="3">
    <location>
        <begin position="1"/>
        <end position="19"/>
    </location>
</feature>
<sequence length="256" mass="28901">MKRILMLLMMITLAVIIVACGNDDDTAEDNNTEEPASSEENKEETAATDGEEAQTESAKQNTVSDEEIVEEGQAVATINGEEVSAAKYNRVYPLVKNMLQQYGQDVEDLDAVKDQVLNELITQELILQDAKEEGLEVDTEEVESQFTALKEQSGDDFSSVLEDKGFTEESYKSQLENDLLRNQYMESVIGITVTDEEVKEYYKQVKEQSKEEVPALEEVEGTIRQQLTAQKQQEKQEEISAKIEELRENAEIEELI</sequence>
<dbReference type="AlphaFoldDB" id="A0A1M7PYT6"/>
<feature type="coiled-coil region" evidence="1">
    <location>
        <begin position="224"/>
        <end position="256"/>
    </location>
</feature>
<accession>A0A1M7PYT6</accession>
<dbReference type="InterPro" id="IPR027304">
    <property type="entry name" value="Trigger_fact/SurA_dom_sf"/>
</dbReference>
<organism evidence="4 5">
    <name type="scientific">Gracilibacillus kekensis</name>
    <dbReference type="NCBI Taxonomy" id="1027249"/>
    <lineage>
        <taxon>Bacteria</taxon>
        <taxon>Bacillati</taxon>
        <taxon>Bacillota</taxon>
        <taxon>Bacilli</taxon>
        <taxon>Bacillales</taxon>
        <taxon>Bacillaceae</taxon>
        <taxon>Gracilibacillus</taxon>
    </lineage>
</organism>
<protein>
    <submittedName>
        <fullName evidence="4">SurA N-terminal domain-containing protein</fullName>
    </submittedName>
</protein>